<evidence type="ECO:0000313" key="1">
    <source>
        <dbReference type="EMBL" id="GAE16716.1"/>
    </source>
</evidence>
<name>W4PA90_9BACE</name>
<dbReference type="AlphaFoldDB" id="W4PA90"/>
<reference evidence="1 2" key="1">
    <citation type="journal article" date="2014" name="Genome Announc.">
        <title>Draft Genome Sequences of Three Strains of Bacteroides pyogenes Isolated from a Cat and Swine.</title>
        <authorList>
            <person name="Sakamoto M."/>
            <person name="Oshima K."/>
            <person name="Suda W."/>
            <person name="Kitamura K."/>
            <person name="Iida T."/>
            <person name="Hattori M."/>
            <person name="Ohkuma M."/>
        </authorList>
    </citation>
    <scope>NUCLEOTIDE SEQUENCE [LARGE SCALE GENOMIC DNA]</scope>
    <source>
        <strain evidence="1 2">JCM 6292</strain>
    </source>
</reference>
<proteinExistence type="predicted"/>
<dbReference type="EMBL" id="BAIQ01000041">
    <property type="protein sequence ID" value="GAE16716.1"/>
    <property type="molecule type" value="Genomic_DNA"/>
</dbReference>
<dbReference type="Proteomes" id="UP000018861">
    <property type="component" value="Unassembled WGS sequence"/>
</dbReference>
<sequence length="65" mass="7632">MLLKSFVYSANRLFNLHLQLHCRAKEKEHAELQKKSRRALKKTRRALKSNTLMFEMKGGGLFKQA</sequence>
<gene>
    <name evidence="1" type="ORF">JCM6292_3193</name>
</gene>
<organism evidence="1 2">
    <name type="scientific">Bacteroides pyogenes JCM 6292</name>
    <dbReference type="NCBI Taxonomy" id="1235809"/>
    <lineage>
        <taxon>Bacteria</taxon>
        <taxon>Pseudomonadati</taxon>
        <taxon>Bacteroidota</taxon>
        <taxon>Bacteroidia</taxon>
        <taxon>Bacteroidales</taxon>
        <taxon>Bacteroidaceae</taxon>
        <taxon>Bacteroides</taxon>
    </lineage>
</organism>
<comment type="caution">
    <text evidence="1">The sequence shown here is derived from an EMBL/GenBank/DDBJ whole genome shotgun (WGS) entry which is preliminary data.</text>
</comment>
<protein>
    <submittedName>
        <fullName evidence="1">Uncharacterized protein</fullName>
    </submittedName>
</protein>
<evidence type="ECO:0000313" key="2">
    <source>
        <dbReference type="Proteomes" id="UP000018861"/>
    </source>
</evidence>
<accession>W4PA90</accession>